<evidence type="ECO:0000313" key="2">
    <source>
        <dbReference type="Proteomes" id="UP000192596"/>
    </source>
</evidence>
<protein>
    <submittedName>
        <fullName evidence="1">Uncharacterized protein</fullName>
    </submittedName>
</protein>
<evidence type="ECO:0000313" key="1">
    <source>
        <dbReference type="EMBL" id="OQO08637.1"/>
    </source>
</evidence>
<dbReference type="Proteomes" id="UP000192596">
    <property type="component" value="Unassembled WGS sequence"/>
</dbReference>
<comment type="caution">
    <text evidence="1">The sequence shown here is derived from an EMBL/GenBank/DDBJ whole genome shotgun (WGS) entry which is preliminary data.</text>
</comment>
<dbReference type="GO" id="GO:0016616">
    <property type="term" value="F:oxidoreductase activity, acting on the CH-OH group of donors, NAD or NADP as acceptor"/>
    <property type="evidence" value="ECO:0007669"/>
    <property type="project" value="TreeGrafter"/>
</dbReference>
<dbReference type="PANTHER" id="PTHR45458:SF1">
    <property type="entry name" value="SHORT CHAIN DEHYDROGENASE"/>
    <property type="match status" value="1"/>
</dbReference>
<accession>A0A1V8TB39</accession>
<reference evidence="2" key="1">
    <citation type="submission" date="2017-03" db="EMBL/GenBank/DDBJ databases">
        <title>Genomes of endolithic fungi from Antarctica.</title>
        <authorList>
            <person name="Coleine C."/>
            <person name="Masonjones S."/>
            <person name="Stajich J.E."/>
        </authorList>
    </citation>
    <scope>NUCLEOTIDE SEQUENCE [LARGE SCALE GENOMIC DNA]</scope>
    <source>
        <strain evidence="2">CCFEE 5527</strain>
    </source>
</reference>
<dbReference type="AlphaFoldDB" id="A0A1V8TB39"/>
<dbReference type="SUPFAM" id="SSF51735">
    <property type="entry name" value="NAD(P)-binding Rossmann-fold domains"/>
    <property type="match status" value="1"/>
</dbReference>
<dbReference type="Gene3D" id="3.40.50.720">
    <property type="entry name" value="NAD(P)-binding Rossmann-like Domain"/>
    <property type="match status" value="1"/>
</dbReference>
<dbReference type="InterPro" id="IPR036291">
    <property type="entry name" value="NAD(P)-bd_dom_sf"/>
</dbReference>
<dbReference type="OrthoDB" id="5296at2759"/>
<gene>
    <name evidence="1" type="ORF">B0A48_06507</name>
</gene>
<sequence>MRTVLVTGAASGLGKAFVDAYSAQPDTTVISLDRTFQCDLRENVRTFVVDVTSEAAVNDFVYSLLNVSATPIDLVIHSAGIRGLVPALEKAHPEDVAACETLQAIDLETMQRAFSINALGTFTLLRALIPFLQLTSEPKVIVMSSRMGSIGNNQLGNKDAGGGYAYRASKAALNMIVRSLAVDVPRVAWIMAHPGRVETGLVDTIEEGAISAEESVTGLLPLIQGWDRSNTGLFYDRFGERIEW</sequence>
<dbReference type="PANTHER" id="PTHR45458">
    <property type="entry name" value="SHORT-CHAIN DEHYDROGENASE/REDUCTASE SDR"/>
    <property type="match status" value="1"/>
</dbReference>
<proteinExistence type="predicted"/>
<dbReference type="InterPro" id="IPR052184">
    <property type="entry name" value="SDR_enzymes"/>
</dbReference>
<keyword evidence="2" id="KW-1185">Reference proteome</keyword>
<dbReference type="PRINTS" id="PR00081">
    <property type="entry name" value="GDHRDH"/>
</dbReference>
<dbReference type="Pfam" id="PF00106">
    <property type="entry name" value="adh_short"/>
    <property type="match status" value="1"/>
</dbReference>
<dbReference type="InterPro" id="IPR002347">
    <property type="entry name" value="SDR_fam"/>
</dbReference>
<dbReference type="EMBL" id="NAJO01000012">
    <property type="protein sequence ID" value="OQO08637.1"/>
    <property type="molecule type" value="Genomic_DNA"/>
</dbReference>
<dbReference type="InParanoid" id="A0A1V8TB39"/>
<name>A0A1V8TB39_9PEZI</name>
<organism evidence="1 2">
    <name type="scientific">Cryoendolithus antarcticus</name>
    <dbReference type="NCBI Taxonomy" id="1507870"/>
    <lineage>
        <taxon>Eukaryota</taxon>
        <taxon>Fungi</taxon>
        <taxon>Dikarya</taxon>
        <taxon>Ascomycota</taxon>
        <taxon>Pezizomycotina</taxon>
        <taxon>Dothideomycetes</taxon>
        <taxon>Dothideomycetidae</taxon>
        <taxon>Cladosporiales</taxon>
        <taxon>Cladosporiaceae</taxon>
        <taxon>Cryoendolithus</taxon>
    </lineage>
</organism>